<reference evidence="1 2" key="1">
    <citation type="journal article" date="2018" name="Infect. Genet. Evol.">
        <title>Genome-wide analysis of Borrelia turcica and 'Candidatus Borrelia tachyglossi' shows relapsing fever-like genomes with unique genomic links to Lyme disease Borrelia.</title>
        <authorList>
            <person name="Gofton A.W."/>
            <person name="Margos G."/>
            <person name="Fingerle V."/>
            <person name="Hepner S."/>
            <person name="Loh S.M."/>
            <person name="Ryan U."/>
            <person name="Irwin P."/>
            <person name="Oskam C.L."/>
        </authorList>
    </citation>
    <scope>NUCLEOTIDE SEQUENCE [LARGE SCALE GENOMIC DNA]</scope>
    <source>
        <strain evidence="1 2">IST7</strain>
    </source>
</reference>
<dbReference type="Proteomes" id="UP000275571">
    <property type="component" value="Chromosome"/>
</dbReference>
<protein>
    <recommendedName>
        <fullName evidence="3">DUF4145 domain-containing protein</fullName>
    </recommendedName>
</protein>
<proteinExistence type="predicted"/>
<accession>A0A386PMS6</accession>
<name>A0A386PMS6_9SPIR</name>
<dbReference type="RefSeq" id="WP_120104508.1">
    <property type="nucleotide sequence ID" value="NZ_CP028884.1"/>
</dbReference>
<evidence type="ECO:0008006" key="3">
    <source>
        <dbReference type="Google" id="ProtNLM"/>
    </source>
</evidence>
<keyword evidence="2" id="KW-1185">Reference proteome</keyword>
<gene>
    <name evidence="1" type="ORF">DB313_03870</name>
</gene>
<dbReference type="KEGG" id="btur:DB313_03870"/>
<sequence length="284" mass="34274">MNYLNKKFIQKKENNKEQIELFPCLEWNTSPLITSFQQKFMEPTESSRIFTQYHSLLREPEPIPFKSISKQSIRRKESNRLQYNLLPNLEWQLCPLWQRLSSSRRNSYYQKDFITEPNHVLTKHNGILLKQVESNLIRDVKSNLFKDISETSYFYYNQAKKIAEIYIRSGIQILRLWLEYIIIRYSKILNPEIKLNKSLYSNIEIFLFEIKPYLTTENIDTLRNSMHYIRDIGNEACHVKNWHEEEFNRYIFSSLLNECDKIMTIIFNHLSYSPNKSKTILLNY</sequence>
<evidence type="ECO:0000313" key="2">
    <source>
        <dbReference type="Proteomes" id="UP000275571"/>
    </source>
</evidence>
<dbReference type="AlphaFoldDB" id="A0A386PMS6"/>
<dbReference type="EMBL" id="CP028884">
    <property type="protein sequence ID" value="AYE36588.1"/>
    <property type="molecule type" value="Genomic_DNA"/>
</dbReference>
<organism evidence="1 2">
    <name type="scientific">Borrelia turcica IST7</name>
    <dbReference type="NCBI Taxonomy" id="1104446"/>
    <lineage>
        <taxon>Bacteria</taxon>
        <taxon>Pseudomonadati</taxon>
        <taxon>Spirochaetota</taxon>
        <taxon>Spirochaetia</taxon>
        <taxon>Spirochaetales</taxon>
        <taxon>Borreliaceae</taxon>
        <taxon>Borrelia</taxon>
    </lineage>
</organism>
<evidence type="ECO:0000313" key="1">
    <source>
        <dbReference type="EMBL" id="AYE36588.1"/>
    </source>
</evidence>